<sequence>MKKLRRYLNTPRIGIPFFKARLLFIRRAVPTPSLTRFEVPMAQSFARSAKFVPGLVTSSTKIVTEALAAAAFPWESTYAI</sequence>
<reference evidence="1" key="1">
    <citation type="journal article" date="2022" name="Int. J. Mol. Sci.">
        <title>Draft Genome of Tanacetum Coccineum: Genomic Comparison of Closely Related Tanacetum-Family Plants.</title>
        <authorList>
            <person name="Yamashiro T."/>
            <person name="Shiraishi A."/>
            <person name="Nakayama K."/>
            <person name="Satake H."/>
        </authorList>
    </citation>
    <scope>NUCLEOTIDE SEQUENCE</scope>
</reference>
<evidence type="ECO:0000313" key="2">
    <source>
        <dbReference type="Proteomes" id="UP001151760"/>
    </source>
</evidence>
<keyword evidence="2" id="KW-1185">Reference proteome</keyword>
<dbReference type="Proteomes" id="UP001151760">
    <property type="component" value="Unassembled WGS sequence"/>
</dbReference>
<reference evidence="1" key="2">
    <citation type="submission" date="2022-01" db="EMBL/GenBank/DDBJ databases">
        <authorList>
            <person name="Yamashiro T."/>
            <person name="Shiraishi A."/>
            <person name="Satake H."/>
            <person name="Nakayama K."/>
        </authorList>
    </citation>
    <scope>NUCLEOTIDE SEQUENCE</scope>
</reference>
<accession>A0ABQ5AL63</accession>
<comment type="caution">
    <text evidence="1">The sequence shown here is derived from an EMBL/GenBank/DDBJ whole genome shotgun (WGS) entry which is preliminary data.</text>
</comment>
<evidence type="ECO:0000313" key="1">
    <source>
        <dbReference type="EMBL" id="GJT01689.1"/>
    </source>
</evidence>
<organism evidence="1 2">
    <name type="scientific">Tanacetum coccineum</name>
    <dbReference type="NCBI Taxonomy" id="301880"/>
    <lineage>
        <taxon>Eukaryota</taxon>
        <taxon>Viridiplantae</taxon>
        <taxon>Streptophyta</taxon>
        <taxon>Embryophyta</taxon>
        <taxon>Tracheophyta</taxon>
        <taxon>Spermatophyta</taxon>
        <taxon>Magnoliopsida</taxon>
        <taxon>eudicotyledons</taxon>
        <taxon>Gunneridae</taxon>
        <taxon>Pentapetalae</taxon>
        <taxon>asterids</taxon>
        <taxon>campanulids</taxon>
        <taxon>Asterales</taxon>
        <taxon>Asteraceae</taxon>
        <taxon>Asteroideae</taxon>
        <taxon>Anthemideae</taxon>
        <taxon>Anthemidinae</taxon>
        <taxon>Tanacetum</taxon>
    </lineage>
</organism>
<dbReference type="EMBL" id="BQNB010012290">
    <property type="protein sequence ID" value="GJT01689.1"/>
    <property type="molecule type" value="Genomic_DNA"/>
</dbReference>
<protein>
    <submittedName>
        <fullName evidence="1">Uncharacterized protein</fullName>
    </submittedName>
</protein>
<proteinExistence type="predicted"/>
<gene>
    <name evidence="1" type="ORF">Tco_0822858</name>
</gene>
<name>A0ABQ5AL63_9ASTR</name>